<keyword evidence="3 7" id="KW-0808">Transferase</keyword>
<comment type="catalytic activity">
    <reaction evidence="5">
        <text>holo-[ACP] + malonyl-CoA = malonyl-[ACP] + CoA</text>
        <dbReference type="Rhea" id="RHEA:41792"/>
        <dbReference type="Rhea" id="RHEA-COMP:9623"/>
        <dbReference type="Rhea" id="RHEA-COMP:9685"/>
        <dbReference type="ChEBI" id="CHEBI:57287"/>
        <dbReference type="ChEBI" id="CHEBI:57384"/>
        <dbReference type="ChEBI" id="CHEBI:64479"/>
        <dbReference type="ChEBI" id="CHEBI:78449"/>
        <dbReference type="EC" id="2.3.1.39"/>
    </reaction>
</comment>
<organism evidence="7">
    <name type="scientific">bioreactor metagenome</name>
    <dbReference type="NCBI Taxonomy" id="1076179"/>
    <lineage>
        <taxon>unclassified sequences</taxon>
        <taxon>metagenomes</taxon>
        <taxon>ecological metagenomes</taxon>
    </lineage>
</organism>
<dbReference type="GO" id="GO:0005829">
    <property type="term" value="C:cytosol"/>
    <property type="evidence" value="ECO:0007669"/>
    <property type="project" value="TreeGrafter"/>
</dbReference>
<dbReference type="SMART" id="SM00827">
    <property type="entry name" value="PKS_AT"/>
    <property type="match status" value="1"/>
</dbReference>
<comment type="similarity">
    <text evidence="1">Belongs to the FabD family.</text>
</comment>
<reference evidence="7" key="1">
    <citation type="submission" date="2019-08" db="EMBL/GenBank/DDBJ databases">
        <authorList>
            <person name="Kucharzyk K."/>
            <person name="Murdoch R.W."/>
            <person name="Higgins S."/>
            <person name="Loffler F."/>
        </authorList>
    </citation>
    <scope>NUCLEOTIDE SEQUENCE</scope>
</reference>
<dbReference type="PANTHER" id="PTHR42681:SF1">
    <property type="entry name" value="MALONYL-COA-ACYL CARRIER PROTEIN TRANSACYLASE, MITOCHONDRIAL"/>
    <property type="match status" value="1"/>
</dbReference>
<dbReference type="GO" id="GO:0006633">
    <property type="term" value="P:fatty acid biosynthetic process"/>
    <property type="evidence" value="ECO:0007669"/>
    <property type="project" value="TreeGrafter"/>
</dbReference>
<dbReference type="InterPro" id="IPR016036">
    <property type="entry name" value="Malonyl_transacylase_ACP-bd"/>
</dbReference>
<dbReference type="InterPro" id="IPR014043">
    <property type="entry name" value="Acyl_transferase_dom"/>
</dbReference>
<dbReference type="InterPro" id="IPR001227">
    <property type="entry name" value="Ac_transferase_dom_sf"/>
</dbReference>
<dbReference type="EMBL" id="VSSQ01020923">
    <property type="protein sequence ID" value="MPM66161.1"/>
    <property type="molecule type" value="Genomic_DNA"/>
</dbReference>
<dbReference type="SUPFAM" id="SSF55048">
    <property type="entry name" value="Probable ACP-binding domain of malonyl-CoA ACP transacylase"/>
    <property type="match status" value="1"/>
</dbReference>
<sequence>MKTAFLFPGQGAQAVGMGADLYESSTVYRAMFDACQAQAGLDLQSACFEGKGMDNSGVIQAAIYSHTVSLLGAVRAAGADADVFAGLSLGEYSALAAADVLDAARGAALVRQRGEIMDGAVPPGTGGMLSVVGLTLEQVETVIAPFASVFVANHLSETQLTLGGLLGELGEAKAALEAAGARMAVMLAMKGPSHCPLLNAAAEQFSVELAGETFDAPSGIVYSNVLGEPYPKNADFRRLLCTQMNTRVRWHDCIEQMLAHGVTRFIEIGPGGVLTKMLKRRASREIALYSVQDEASFEVFLRAEKEGGT</sequence>
<dbReference type="PIRSF" id="PIRSF000446">
    <property type="entry name" value="Mct"/>
    <property type="match status" value="1"/>
</dbReference>
<keyword evidence="4 7" id="KW-0012">Acyltransferase</keyword>
<dbReference type="SUPFAM" id="SSF52151">
    <property type="entry name" value="FabD/lysophospholipase-like"/>
    <property type="match status" value="1"/>
</dbReference>
<evidence type="ECO:0000256" key="1">
    <source>
        <dbReference type="ARBA" id="ARBA00008217"/>
    </source>
</evidence>
<evidence type="ECO:0000256" key="2">
    <source>
        <dbReference type="ARBA" id="ARBA00013258"/>
    </source>
</evidence>
<comment type="caution">
    <text evidence="7">The sequence shown here is derived from an EMBL/GenBank/DDBJ whole genome shotgun (WGS) entry which is preliminary data.</text>
</comment>
<evidence type="ECO:0000256" key="3">
    <source>
        <dbReference type="ARBA" id="ARBA00022679"/>
    </source>
</evidence>
<name>A0A645BNK8_9ZZZZ</name>
<accession>A0A645BNK8</accession>
<feature type="domain" description="Malonyl-CoA:ACP transacylase (MAT)" evidence="6">
    <location>
        <begin position="6"/>
        <end position="295"/>
    </location>
</feature>
<dbReference type="AlphaFoldDB" id="A0A645BNK8"/>
<dbReference type="InterPro" id="IPR016035">
    <property type="entry name" value="Acyl_Trfase/lysoPLipase"/>
</dbReference>
<proteinExistence type="inferred from homology"/>
<dbReference type="GO" id="GO:0004314">
    <property type="term" value="F:[acyl-carrier-protein] S-malonyltransferase activity"/>
    <property type="evidence" value="ECO:0007669"/>
    <property type="project" value="UniProtKB-EC"/>
</dbReference>
<dbReference type="InterPro" id="IPR050858">
    <property type="entry name" value="Mal-CoA-ACP_Trans/PKS_FabD"/>
</dbReference>
<evidence type="ECO:0000313" key="7">
    <source>
        <dbReference type="EMBL" id="MPM66161.1"/>
    </source>
</evidence>
<evidence type="ECO:0000256" key="5">
    <source>
        <dbReference type="ARBA" id="ARBA00048462"/>
    </source>
</evidence>
<gene>
    <name evidence="7" type="primary">pksC_2</name>
    <name evidence="7" type="ORF">SDC9_113068</name>
</gene>
<dbReference type="InterPro" id="IPR024925">
    <property type="entry name" value="Malonyl_CoA-ACP_transAc"/>
</dbReference>
<dbReference type="Pfam" id="PF00698">
    <property type="entry name" value="Acyl_transf_1"/>
    <property type="match status" value="1"/>
</dbReference>
<dbReference type="EC" id="2.3.1.39" evidence="2"/>
<dbReference type="Gene3D" id="3.30.70.250">
    <property type="entry name" value="Malonyl-CoA ACP transacylase, ACP-binding"/>
    <property type="match status" value="1"/>
</dbReference>
<evidence type="ECO:0000256" key="4">
    <source>
        <dbReference type="ARBA" id="ARBA00023315"/>
    </source>
</evidence>
<dbReference type="PANTHER" id="PTHR42681">
    <property type="entry name" value="MALONYL-COA-ACYL CARRIER PROTEIN TRANSACYLASE, MITOCHONDRIAL"/>
    <property type="match status" value="1"/>
</dbReference>
<dbReference type="Gene3D" id="3.40.366.10">
    <property type="entry name" value="Malonyl-Coenzyme A Acyl Carrier Protein, domain 2"/>
    <property type="match status" value="1"/>
</dbReference>
<protein>
    <recommendedName>
        <fullName evidence="2">[acyl-carrier-protein] S-malonyltransferase</fullName>
        <ecNumber evidence="2">2.3.1.39</ecNumber>
    </recommendedName>
</protein>
<evidence type="ECO:0000259" key="6">
    <source>
        <dbReference type="SMART" id="SM00827"/>
    </source>
</evidence>